<evidence type="ECO:0000313" key="8">
    <source>
        <dbReference type="EMBL" id="KIM79199.1"/>
    </source>
</evidence>
<dbReference type="SMART" id="SM00432">
    <property type="entry name" value="MADS"/>
    <property type="match status" value="1"/>
</dbReference>
<dbReference type="GO" id="GO:0045944">
    <property type="term" value="P:positive regulation of transcription by RNA polymerase II"/>
    <property type="evidence" value="ECO:0007669"/>
    <property type="project" value="TreeGrafter"/>
</dbReference>
<evidence type="ECO:0000256" key="1">
    <source>
        <dbReference type="ARBA" id="ARBA00004123"/>
    </source>
</evidence>
<feature type="compositionally biased region" description="Acidic residues" evidence="6">
    <location>
        <begin position="99"/>
        <end position="110"/>
    </location>
</feature>
<dbReference type="GO" id="GO:0046983">
    <property type="term" value="F:protein dimerization activity"/>
    <property type="evidence" value="ECO:0007669"/>
    <property type="project" value="InterPro"/>
</dbReference>
<sequence>MGRRKIEIEPITHERNRSVTFLKRKNGLFKKAYELGVLCSVDVAVIIFEERPGHHVKLYQYCSGNVEEIVQRHAKFDGDRDTRNPNDFTNGSDSKLDDVLEGDDDEDEPEPIPTRGPVGTKKSGDAKAKVDVGVKAKQSASKGAVPPPDMDPLAHRPMTIPNPPMPMSAGSFSIPISGEMQSSNGSSSKARLGHPMGLGHPLQEDMSPGYGYHPSSAPPAYRGPHYPPYFPVSSSPPPFLPGSPYDYHPRSHYRPMTYPPTRSIPPYHQHPDPYMRLTAQQYHHHQQQHGYPPMMYPPPPPPPQQSQHPGDIFVGFLDGDPRQHGGPAFGPMDWPAHAPIQDGRPDQGDPNDTSWLDFLSNNPPLTNVSMQVSPSQLAGGSEMISRERHHSLGNGTMATSSGPTSSNASALTSPKRKSSKRPRIDSGVDKGLDGDVTGDVEMITPASARNGTKITTDTKVNLEKVGGGKCDEE</sequence>
<reference evidence="9" key="2">
    <citation type="submission" date="2015-01" db="EMBL/GenBank/DDBJ databases">
        <title>Evolutionary Origins and Diversification of the Mycorrhizal Mutualists.</title>
        <authorList>
            <consortium name="DOE Joint Genome Institute"/>
            <consortium name="Mycorrhizal Genomics Consortium"/>
            <person name="Kohler A."/>
            <person name="Kuo A."/>
            <person name="Nagy L.G."/>
            <person name="Floudas D."/>
            <person name="Copeland A."/>
            <person name="Barry K.W."/>
            <person name="Cichocki N."/>
            <person name="Veneault-Fourrey C."/>
            <person name="LaButti K."/>
            <person name="Lindquist E.A."/>
            <person name="Lipzen A."/>
            <person name="Lundell T."/>
            <person name="Morin E."/>
            <person name="Murat C."/>
            <person name="Riley R."/>
            <person name="Ohm R."/>
            <person name="Sun H."/>
            <person name="Tunlid A."/>
            <person name="Henrissat B."/>
            <person name="Grigoriev I.V."/>
            <person name="Hibbett D.S."/>
            <person name="Martin F."/>
        </authorList>
    </citation>
    <scope>NUCLEOTIDE SEQUENCE [LARGE SCALE GENOMIC DNA]</scope>
    <source>
        <strain evidence="9">F 1598</strain>
    </source>
</reference>
<dbReference type="InParanoid" id="A0A0C3FHY7"/>
<dbReference type="PRINTS" id="PR00404">
    <property type="entry name" value="MADSDOMAIN"/>
</dbReference>
<dbReference type="OrthoDB" id="1898716at2759"/>
<accession>A0A0C3FHY7</accession>
<evidence type="ECO:0000313" key="9">
    <source>
        <dbReference type="Proteomes" id="UP000054166"/>
    </source>
</evidence>
<feature type="region of interest" description="Disordered" evidence="6">
    <location>
        <begin position="298"/>
        <end position="444"/>
    </location>
</feature>
<dbReference type="PANTHER" id="PTHR11945">
    <property type="entry name" value="MADS BOX PROTEIN"/>
    <property type="match status" value="1"/>
</dbReference>
<evidence type="ECO:0000256" key="6">
    <source>
        <dbReference type="SAM" id="MobiDB-lite"/>
    </source>
</evidence>
<comment type="subcellular location">
    <subcellularLocation>
        <location evidence="1">Nucleus</location>
    </subcellularLocation>
</comment>
<feature type="compositionally biased region" description="Basic and acidic residues" evidence="6">
    <location>
        <begin position="422"/>
        <end position="433"/>
    </location>
</feature>
<dbReference type="InterPro" id="IPR002100">
    <property type="entry name" value="TF_MADSbox"/>
</dbReference>
<name>A0A0C3FHY7_PILCF</name>
<feature type="region of interest" description="Disordered" evidence="6">
    <location>
        <begin position="76"/>
        <end position="152"/>
    </location>
</feature>
<dbReference type="PANTHER" id="PTHR11945:SF534">
    <property type="entry name" value="MYOCYTE-SPECIFIC ENHANCER FACTOR 2"/>
    <property type="match status" value="1"/>
</dbReference>
<keyword evidence="3" id="KW-0238">DNA-binding</keyword>
<keyword evidence="5" id="KW-0539">Nucleus</keyword>
<evidence type="ECO:0000256" key="4">
    <source>
        <dbReference type="ARBA" id="ARBA00023163"/>
    </source>
</evidence>
<dbReference type="InterPro" id="IPR036879">
    <property type="entry name" value="TF_MADSbox_sf"/>
</dbReference>
<gene>
    <name evidence="8" type="ORF">PILCRDRAFT_571433</name>
</gene>
<dbReference type="Proteomes" id="UP000054166">
    <property type="component" value="Unassembled WGS sequence"/>
</dbReference>
<feature type="compositionally biased region" description="Basic and acidic residues" evidence="6">
    <location>
        <begin position="122"/>
        <end position="134"/>
    </location>
</feature>
<keyword evidence="2" id="KW-0805">Transcription regulation</keyword>
<dbReference type="GO" id="GO:0005634">
    <property type="term" value="C:nucleus"/>
    <property type="evidence" value="ECO:0007669"/>
    <property type="project" value="UniProtKB-SubCell"/>
</dbReference>
<dbReference type="STRING" id="765440.A0A0C3FHY7"/>
<proteinExistence type="predicted"/>
<dbReference type="Pfam" id="PF00319">
    <property type="entry name" value="SRF-TF"/>
    <property type="match status" value="1"/>
</dbReference>
<dbReference type="AlphaFoldDB" id="A0A0C3FHY7"/>
<evidence type="ECO:0000256" key="5">
    <source>
        <dbReference type="ARBA" id="ARBA00023242"/>
    </source>
</evidence>
<reference evidence="8 9" key="1">
    <citation type="submission" date="2014-04" db="EMBL/GenBank/DDBJ databases">
        <authorList>
            <consortium name="DOE Joint Genome Institute"/>
            <person name="Kuo A."/>
            <person name="Tarkka M."/>
            <person name="Buscot F."/>
            <person name="Kohler A."/>
            <person name="Nagy L.G."/>
            <person name="Floudas D."/>
            <person name="Copeland A."/>
            <person name="Barry K.W."/>
            <person name="Cichocki N."/>
            <person name="Veneault-Fourrey C."/>
            <person name="LaButti K."/>
            <person name="Lindquist E.A."/>
            <person name="Lipzen A."/>
            <person name="Lundell T."/>
            <person name="Morin E."/>
            <person name="Murat C."/>
            <person name="Sun H."/>
            <person name="Tunlid A."/>
            <person name="Henrissat B."/>
            <person name="Grigoriev I.V."/>
            <person name="Hibbett D.S."/>
            <person name="Martin F."/>
            <person name="Nordberg H.P."/>
            <person name="Cantor M.N."/>
            <person name="Hua S.X."/>
        </authorList>
    </citation>
    <scope>NUCLEOTIDE SEQUENCE [LARGE SCALE GENOMIC DNA]</scope>
    <source>
        <strain evidence="8 9">F 1598</strain>
    </source>
</reference>
<dbReference type="PROSITE" id="PS50066">
    <property type="entry name" value="MADS_BOX_2"/>
    <property type="match status" value="1"/>
</dbReference>
<dbReference type="GO" id="GO:0000978">
    <property type="term" value="F:RNA polymerase II cis-regulatory region sequence-specific DNA binding"/>
    <property type="evidence" value="ECO:0007669"/>
    <property type="project" value="TreeGrafter"/>
</dbReference>
<dbReference type="EMBL" id="KN833011">
    <property type="protein sequence ID" value="KIM79199.1"/>
    <property type="molecule type" value="Genomic_DNA"/>
</dbReference>
<feature type="compositionally biased region" description="Polar residues" evidence="6">
    <location>
        <begin position="393"/>
        <end position="412"/>
    </location>
</feature>
<dbReference type="SUPFAM" id="SSF55455">
    <property type="entry name" value="SRF-like"/>
    <property type="match status" value="1"/>
</dbReference>
<evidence type="ECO:0000256" key="3">
    <source>
        <dbReference type="ARBA" id="ARBA00023125"/>
    </source>
</evidence>
<organism evidence="8 9">
    <name type="scientific">Piloderma croceum (strain F 1598)</name>
    <dbReference type="NCBI Taxonomy" id="765440"/>
    <lineage>
        <taxon>Eukaryota</taxon>
        <taxon>Fungi</taxon>
        <taxon>Dikarya</taxon>
        <taxon>Basidiomycota</taxon>
        <taxon>Agaricomycotina</taxon>
        <taxon>Agaricomycetes</taxon>
        <taxon>Agaricomycetidae</taxon>
        <taxon>Atheliales</taxon>
        <taxon>Atheliaceae</taxon>
        <taxon>Piloderma</taxon>
    </lineage>
</organism>
<evidence type="ECO:0000256" key="2">
    <source>
        <dbReference type="ARBA" id="ARBA00023015"/>
    </source>
</evidence>
<protein>
    <recommendedName>
        <fullName evidence="7">MADS-box domain-containing protein</fullName>
    </recommendedName>
</protein>
<evidence type="ECO:0000259" key="7">
    <source>
        <dbReference type="PROSITE" id="PS50066"/>
    </source>
</evidence>
<dbReference type="GO" id="GO:0000981">
    <property type="term" value="F:DNA-binding transcription factor activity, RNA polymerase II-specific"/>
    <property type="evidence" value="ECO:0007669"/>
    <property type="project" value="TreeGrafter"/>
</dbReference>
<dbReference type="Gene3D" id="3.40.1810.10">
    <property type="entry name" value="Transcription factor, MADS-box"/>
    <property type="match status" value="1"/>
</dbReference>
<keyword evidence="9" id="KW-1185">Reference proteome</keyword>
<feature type="compositionally biased region" description="Polar residues" evidence="6">
    <location>
        <begin position="350"/>
        <end position="378"/>
    </location>
</feature>
<feature type="domain" description="MADS-box" evidence="7">
    <location>
        <begin position="1"/>
        <end position="51"/>
    </location>
</feature>
<dbReference type="HOGENOM" id="CLU_040317_0_0_1"/>
<keyword evidence="4" id="KW-0804">Transcription</keyword>